<reference evidence="1 2" key="1">
    <citation type="submission" date="2024-10" db="EMBL/GenBank/DDBJ databases">
        <title>The Natural Products Discovery Center: Release of the First 8490 Sequenced Strains for Exploring Actinobacteria Biosynthetic Diversity.</title>
        <authorList>
            <person name="Kalkreuter E."/>
            <person name="Kautsar S.A."/>
            <person name="Yang D."/>
            <person name="Bader C.D."/>
            <person name="Teijaro C.N."/>
            <person name="Fluegel L."/>
            <person name="Davis C.M."/>
            <person name="Simpson J.R."/>
            <person name="Lauterbach L."/>
            <person name="Steele A.D."/>
            <person name="Gui C."/>
            <person name="Meng S."/>
            <person name="Li G."/>
            <person name="Viehrig K."/>
            <person name="Ye F."/>
            <person name="Su P."/>
            <person name="Kiefer A.F."/>
            <person name="Nichols A."/>
            <person name="Cepeda A.J."/>
            <person name="Yan W."/>
            <person name="Fan B."/>
            <person name="Jiang Y."/>
            <person name="Adhikari A."/>
            <person name="Zheng C.-J."/>
            <person name="Schuster L."/>
            <person name="Cowan T.M."/>
            <person name="Smanski M.J."/>
            <person name="Chevrette M.G."/>
            <person name="De Carvalho L.P.S."/>
            <person name="Shen B."/>
        </authorList>
    </citation>
    <scope>NUCLEOTIDE SEQUENCE [LARGE SCALE GENOMIC DNA]</scope>
    <source>
        <strain evidence="1 2">NPDC053346</strain>
    </source>
</reference>
<keyword evidence="2" id="KW-1185">Reference proteome</keyword>
<evidence type="ECO:0008006" key="3">
    <source>
        <dbReference type="Google" id="ProtNLM"/>
    </source>
</evidence>
<proteinExistence type="predicted"/>
<dbReference type="EMBL" id="JBITYT010000002">
    <property type="protein sequence ID" value="MFI9118682.1"/>
    <property type="molecule type" value="Genomic_DNA"/>
</dbReference>
<accession>A0ABW8CMC0</accession>
<name>A0ABW8CMC0_STRBI</name>
<evidence type="ECO:0000313" key="2">
    <source>
        <dbReference type="Proteomes" id="UP001614391"/>
    </source>
</evidence>
<dbReference type="Proteomes" id="UP001614391">
    <property type="component" value="Unassembled WGS sequence"/>
</dbReference>
<dbReference type="RefSeq" id="WP_399610909.1">
    <property type="nucleotide sequence ID" value="NZ_JBITYT010000002.1"/>
</dbReference>
<gene>
    <name evidence="1" type="ORF">ACIGW0_04610</name>
</gene>
<sequence length="62" mass="6949">MKPVIVPTDVAVAFLVREGATEKQARRWIYNRSKSGRLTNHGKSGNGQARWDLAEIDALIKK</sequence>
<protein>
    <recommendedName>
        <fullName evidence="3">DNA-binding protein</fullName>
    </recommendedName>
</protein>
<evidence type="ECO:0000313" key="1">
    <source>
        <dbReference type="EMBL" id="MFI9118682.1"/>
    </source>
</evidence>
<organism evidence="1 2">
    <name type="scientific">Streptomyces bikiniensis</name>
    <dbReference type="NCBI Taxonomy" id="1896"/>
    <lineage>
        <taxon>Bacteria</taxon>
        <taxon>Bacillati</taxon>
        <taxon>Actinomycetota</taxon>
        <taxon>Actinomycetes</taxon>
        <taxon>Kitasatosporales</taxon>
        <taxon>Streptomycetaceae</taxon>
        <taxon>Streptomyces</taxon>
    </lineage>
</organism>
<comment type="caution">
    <text evidence="1">The sequence shown here is derived from an EMBL/GenBank/DDBJ whole genome shotgun (WGS) entry which is preliminary data.</text>
</comment>